<feature type="domain" description="Arginosuccinate synthase-like N-terminal" evidence="9">
    <location>
        <begin position="4"/>
        <end position="163"/>
    </location>
</feature>
<protein>
    <recommendedName>
        <fullName evidence="2 8">Argininosuccinate synthase</fullName>
        <ecNumber evidence="2 8">6.3.4.5</ecNumber>
    </recommendedName>
    <alternativeName>
        <fullName evidence="8">Citrulline--aspartate ligase</fullName>
    </alternativeName>
</protein>
<dbReference type="Gene3D" id="3.90.1260.10">
    <property type="entry name" value="Argininosuccinate synthetase, chain A, domain 2"/>
    <property type="match status" value="1"/>
</dbReference>
<sequence length="395" mass="44698">MAEKVVLAFSGGLDTSFCVVYLREEKNFDVITATIDTGGLSNEELEYIENRSRELGAIKHYFVDARREIFDEIISYIIKANALYQGVYPLMCSDRYIIGKHIIEIAKRENAKAVAHGCTGAGNDQVRIDVTVNSLAPELKIFAPTRELGMRREQEIEYLERRGFKVKSETKRYTINENIFGRTISGSEIDENRAPSDDAWVLTRITKREPESIRISFEKGVPTAVNGKEMYGVELLQRLNLLAGAHGYGRGLYIEDETFGIKGYQAFEAPGLLLLIEAHRALENLVLTHHQLNVKNLLGNIYADLSFRGLFYEPLMRDIEKFIDSTQEVVTGEVTMRLQNMAVMQESVTSPYSLINERIARYAQAAGWTGSDAEAFIKIYGLQQRIAWSRKRGEG</sequence>
<dbReference type="InterPro" id="IPR024074">
    <property type="entry name" value="AS_cat/multimer_dom_body"/>
</dbReference>
<feature type="binding site" evidence="8">
    <location>
        <position position="88"/>
    </location>
    <ligand>
        <name>L-citrulline</name>
        <dbReference type="ChEBI" id="CHEBI:57743"/>
    </ligand>
</feature>
<proteinExistence type="inferred from homology"/>
<feature type="binding site" evidence="8">
    <location>
        <begin position="8"/>
        <end position="16"/>
    </location>
    <ligand>
        <name>ATP</name>
        <dbReference type="ChEBI" id="CHEBI:30616"/>
    </ligand>
</feature>
<evidence type="ECO:0000313" key="12">
    <source>
        <dbReference type="Proteomes" id="UP000074294"/>
    </source>
</evidence>
<comment type="pathway">
    <text evidence="1 8">Amino-acid biosynthesis; L-arginine biosynthesis; L-arginine from L-ornithine and carbamoyl phosphate: step 2/3.</text>
</comment>
<dbReference type="InterPro" id="IPR001518">
    <property type="entry name" value="Arginosuc_synth"/>
</dbReference>
<keyword evidence="6 8" id="KW-0547">Nucleotide-binding</keyword>
<dbReference type="InterPro" id="IPR048267">
    <property type="entry name" value="Arginosuc_syn_N"/>
</dbReference>
<feature type="domain" description="Arginosuccinate synthase C-terminal" evidence="10">
    <location>
        <begin position="173"/>
        <end position="386"/>
    </location>
</feature>
<evidence type="ECO:0000256" key="4">
    <source>
        <dbReference type="ARBA" id="ARBA00022598"/>
    </source>
</evidence>
<dbReference type="InterPro" id="IPR014729">
    <property type="entry name" value="Rossmann-like_a/b/a_fold"/>
</dbReference>
<dbReference type="SUPFAM" id="SSF69864">
    <property type="entry name" value="Argininosuccinate synthetase, C-terminal domain"/>
    <property type="match status" value="1"/>
</dbReference>
<evidence type="ECO:0000256" key="3">
    <source>
        <dbReference type="ARBA" id="ARBA00022571"/>
    </source>
</evidence>
<comment type="caution">
    <text evidence="8">Lacks conserved residue(s) required for the propagation of feature annotation.</text>
</comment>
<dbReference type="Proteomes" id="UP000074294">
    <property type="component" value="Unassembled WGS sequence"/>
</dbReference>
<evidence type="ECO:0000256" key="2">
    <source>
        <dbReference type="ARBA" id="ARBA00012286"/>
    </source>
</evidence>
<dbReference type="NCBIfam" id="TIGR00032">
    <property type="entry name" value="argG"/>
    <property type="match status" value="1"/>
</dbReference>
<dbReference type="PANTHER" id="PTHR11587:SF2">
    <property type="entry name" value="ARGININOSUCCINATE SYNTHASE"/>
    <property type="match status" value="1"/>
</dbReference>
<dbReference type="InterPro" id="IPR018223">
    <property type="entry name" value="Arginosuc_synth_CS"/>
</dbReference>
<dbReference type="Pfam" id="PF00764">
    <property type="entry name" value="Arginosuc_synth"/>
    <property type="match status" value="1"/>
</dbReference>
<gene>
    <name evidence="8" type="primary">argG</name>
    <name evidence="11" type="ORF">APZ16_01895</name>
</gene>
<evidence type="ECO:0000259" key="9">
    <source>
        <dbReference type="Pfam" id="PF00764"/>
    </source>
</evidence>
<evidence type="ECO:0000259" key="10">
    <source>
        <dbReference type="Pfam" id="PF20979"/>
    </source>
</evidence>
<accession>A0A147JSV9</accession>
<organism evidence="11 12">
    <name type="scientific">Hadarchaeum yellowstonense</name>
    <dbReference type="NCBI Taxonomy" id="1776334"/>
    <lineage>
        <taxon>Archaea</taxon>
        <taxon>Methanobacteriati</taxon>
        <taxon>Candidatus Hadarchaeota</taxon>
        <taxon>Candidatus Hadarchaeia</taxon>
        <taxon>Candidatus Hadarchaeales</taxon>
        <taxon>Candidatus Hadarchaeaceae</taxon>
        <taxon>Candidatus Hadarchaeum</taxon>
    </lineage>
</organism>
<dbReference type="Gene3D" id="3.40.50.620">
    <property type="entry name" value="HUPs"/>
    <property type="match status" value="1"/>
</dbReference>
<dbReference type="SUPFAM" id="SSF52402">
    <property type="entry name" value="Adenine nucleotide alpha hydrolases-like"/>
    <property type="match status" value="1"/>
</dbReference>
<dbReference type="InterPro" id="IPR023434">
    <property type="entry name" value="Arginosuc_synth_type_1_subfam"/>
</dbReference>
<feature type="binding site" evidence="8">
    <location>
        <position position="123"/>
    </location>
    <ligand>
        <name>L-citrulline</name>
        <dbReference type="ChEBI" id="CHEBI:57743"/>
    </ligand>
</feature>
<feature type="binding site" evidence="8">
    <location>
        <position position="124"/>
    </location>
    <ligand>
        <name>L-aspartate</name>
        <dbReference type="ChEBI" id="CHEBI:29991"/>
    </ligand>
</feature>
<dbReference type="InterPro" id="IPR048268">
    <property type="entry name" value="Arginosuc_syn_C"/>
</dbReference>
<name>A0A147JSV9_HADYE</name>
<dbReference type="GO" id="GO:0000050">
    <property type="term" value="P:urea cycle"/>
    <property type="evidence" value="ECO:0007669"/>
    <property type="project" value="TreeGrafter"/>
</dbReference>
<reference evidence="11 12" key="1">
    <citation type="journal article" date="2016" name="Nat. Microbiol.">
        <title>Genomic inference of the metabolism of cosmopolitan subsurface Archaea, Hadesarchaea.</title>
        <authorList>
            <person name="Baker B.J."/>
            <person name="Saw J.H."/>
            <person name="Lind A.E."/>
            <person name="Lazar C.S."/>
            <person name="Hinrichs K.-U."/>
            <person name="Teske A.P."/>
            <person name="Ettema T.J."/>
        </authorList>
    </citation>
    <scope>NUCLEOTIDE SEQUENCE [LARGE SCALE GENOMIC DNA]</scope>
</reference>
<dbReference type="FunFam" id="3.40.50.620:FF:000019">
    <property type="entry name" value="Argininosuccinate synthase"/>
    <property type="match status" value="1"/>
</dbReference>
<keyword evidence="8" id="KW-0963">Cytoplasm</keyword>
<comment type="subunit">
    <text evidence="8">Homotetramer.</text>
</comment>
<comment type="caution">
    <text evidence="11">The sequence shown here is derived from an EMBL/GenBank/DDBJ whole genome shotgun (WGS) entry which is preliminary data.</text>
</comment>
<keyword evidence="5 8" id="KW-0028">Amino-acid biosynthesis</keyword>
<evidence type="ECO:0000256" key="5">
    <source>
        <dbReference type="ARBA" id="ARBA00022605"/>
    </source>
</evidence>
<feature type="binding site" evidence="8">
    <location>
        <position position="127"/>
    </location>
    <ligand>
        <name>L-citrulline</name>
        <dbReference type="ChEBI" id="CHEBI:57743"/>
    </ligand>
</feature>
<keyword evidence="4 8" id="KW-0436">Ligase</keyword>
<comment type="catalytic activity">
    <reaction evidence="8">
        <text>L-citrulline + L-aspartate + ATP = 2-(N(omega)-L-arginino)succinate + AMP + diphosphate + H(+)</text>
        <dbReference type="Rhea" id="RHEA:10932"/>
        <dbReference type="ChEBI" id="CHEBI:15378"/>
        <dbReference type="ChEBI" id="CHEBI:29991"/>
        <dbReference type="ChEBI" id="CHEBI:30616"/>
        <dbReference type="ChEBI" id="CHEBI:33019"/>
        <dbReference type="ChEBI" id="CHEBI:57472"/>
        <dbReference type="ChEBI" id="CHEBI:57743"/>
        <dbReference type="ChEBI" id="CHEBI:456215"/>
        <dbReference type="EC" id="6.3.4.5"/>
    </reaction>
</comment>
<dbReference type="HAMAP" id="MF_00005">
    <property type="entry name" value="Arg_succ_synth_type1"/>
    <property type="match status" value="1"/>
</dbReference>
<evidence type="ECO:0000313" key="11">
    <source>
        <dbReference type="EMBL" id="KUO39562.1"/>
    </source>
</evidence>
<dbReference type="GO" id="GO:0004055">
    <property type="term" value="F:argininosuccinate synthase activity"/>
    <property type="evidence" value="ECO:0007669"/>
    <property type="project" value="UniProtKB-UniRule"/>
</dbReference>
<evidence type="ECO:0000256" key="6">
    <source>
        <dbReference type="ARBA" id="ARBA00022741"/>
    </source>
</evidence>
<dbReference type="EC" id="6.3.4.5" evidence="2 8"/>
<dbReference type="PANTHER" id="PTHR11587">
    <property type="entry name" value="ARGININOSUCCINATE SYNTHASE"/>
    <property type="match status" value="1"/>
</dbReference>
<evidence type="ECO:0000256" key="7">
    <source>
        <dbReference type="ARBA" id="ARBA00022840"/>
    </source>
</evidence>
<comment type="subcellular location">
    <subcellularLocation>
        <location evidence="8">Cytoplasm</location>
    </subcellularLocation>
</comment>
<dbReference type="GO" id="GO:0006526">
    <property type="term" value="P:L-arginine biosynthetic process"/>
    <property type="evidence" value="ECO:0007669"/>
    <property type="project" value="UniProtKB-UniRule"/>
</dbReference>
<evidence type="ECO:0000256" key="8">
    <source>
        <dbReference type="HAMAP-Rule" id="MF_00005"/>
    </source>
</evidence>
<keyword evidence="3 8" id="KW-0055">Arginine biosynthesis</keyword>
<feature type="binding site" evidence="8">
    <location>
        <position position="93"/>
    </location>
    <ligand>
        <name>L-citrulline</name>
        <dbReference type="ChEBI" id="CHEBI:57743"/>
    </ligand>
</feature>
<dbReference type="AlphaFoldDB" id="A0A147JSV9"/>
<comment type="similarity">
    <text evidence="8">Belongs to the argininosuccinate synthase family. Type 1 subfamily.</text>
</comment>
<dbReference type="STRING" id="1776334.APZ16_01895"/>
<dbReference type="PROSITE" id="PS00564">
    <property type="entry name" value="ARGININOSUCCIN_SYN_1"/>
    <property type="match status" value="1"/>
</dbReference>
<evidence type="ECO:0000256" key="1">
    <source>
        <dbReference type="ARBA" id="ARBA00004967"/>
    </source>
</evidence>
<dbReference type="GO" id="GO:0000053">
    <property type="term" value="P:argininosuccinate metabolic process"/>
    <property type="evidence" value="ECO:0007669"/>
    <property type="project" value="TreeGrafter"/>
</dbReference>
<dbReference type="EMBL" id="LQMQ01000060">
    <property type="protein sequence ID" value="KUO39562.1"/>
    <property type="molecule type" value="Genomic_DNA"/>
</dbReference>
<dbReference type="Pfam" id="PF20979">
    <property type="entry name" value="Arginosuc_syn_C"/>
    <property type="match status" value="1"/>
</dbReference>
<dbReference type="NCBIfam" id="NF001770">
    <property type="entry name" value="PRK00509.1"/>
    <property type="match status" value="1"/>
</dbReference>
<dbReference type="UniPathway" id="UPA00068">
    <property type="reaction ID" value="UER00113"/>
</dbReference>
<dbReference type="GO" id="GO:0005524">
    <property type="term" value="F:ATP binding"/>
    <property type="evidence" value="ECO:0007669"/>
    <property type="project" value="UniProtKB-UniRule"/>
</dbReference>
<feature type="binding site" evidence="8">
    <location>
        <position position="119"/>
    </location>
    <ligand>
        <name>L-aspartate</name>
        <dbReference type="ChEBI" id="CHEBI:29991"/>
    </ligand>
</feature>
<feature type="binding site" evidence="8">
    <location>
        <position position="123"/>
    </location>
    <ligand>
        <name>L-aspartate</name>
        <dbReference type="ChEBI" id="CHEBI:29991"/>
    </ligand>
</feature>
<dbReference type="CDD" id="cd01999">
    <property type="entry name" value="ASS"/>
    <property type="match status" value="1"/>
</dbReference>
<feature type="binding site" evidence="8">
    <location>
        <position position="117"/>
    </location>
    <ligand>
        <name>ATP</name>
        <dbReference type="ChEBI" id="CHEBI:30616"/>
    </ligand>
</feature>
<dbReference type="GO" id="GO:0005737">
    <property type="term" value="C:cytoplasm"/>
    <property type="evidence" value="ECO:0007669"/>
    <property type="project" value="UniProtKB-SubCell"/>
</dbReference>
<keyword evidence="7 8" id="KW-0067">ATP-binding</keyword>
<feature type="binding site" evidence="8">
    <location>
        <position position="255"/>
    </location>
    <ligand>
        <name>L-citrulline</name>
        <dbReference type="ChEBI" id="CHEBI:57743"/>
    </ligand>
</feature>